<sequence>KLLPYLRLESESRSRWQRRARNEFHKLFKEVSKDEQLKQSYTCALQKDILYQGKLFVSDNWICFHSKVFGKDTKISIPAMSVKLIKKTKTALLVPNALVIETQSDQHVFVSFLSRNATYKLLKSICLHLESCGSPVTSSCENSFRIKCPSSLPLDFSRDFSDLDGVVQQRRQEMMESSSSGSQTPDYDKLAGTLVRISKSFTSFGLVTVLFGYDLNPRVSLCFCVFNRVGILVLSSCYMAFKIVALEQRLNSLVSTGEHMYSE</sequence>
<accession>A0A3Q4HCV2</accession>
<proteinExistence type="predicted"/>
<evidence type="ECO:0000259" key="1">
    <source>
        <dbReference type="SMART" id="SM00568"/>
    </source>
</evidence>
<organism evidence="2 3">
    <name type="scientific">Neolamprologus brichardi</name>
    <name type="common">Fairy cichlid</name>
    <name type="synonym">Lamprologus brichardi</name>
    <dbReference type="NCBI Taxonomy" id="32507"/>
    <lineage>
        <taxon>Eukaryota</taxon>
        <taxon>Metazoa</taxon>
        <taxon>Chordata</taxon>
        <taxon>Craniata</taxon>
        <taxon>Vertebrata</taxon>
        <taxon>Euteleostomi</taxon>
        <taxon>Actinopterygii</taxon>
        <taxon>Neopterygii</taxon>
        <taxon>Teleostei</taxon>
        <taxon>Neoteleostei</taxon>
        <taxon>Acanthomorphata</taxon>
        <taxon>Ovalentaria</taxon>
        <taxon>Cichlomorphae</taxon>
        <taxon>Cichliformes</taxon>
        <taxon>Cichlidae</taxon>
        <taxon>African cichlids</taxon>
        <taxon>Pseudocrenilabrinae</taxon>
        <taxon>Lamprologini</taxon>
        <taxon>Neolamprologus</taxon>
    </lineage>
</organism>
<dbReference type="SMART" id="SM00568">
    <property type="entry name" value="GRAM"/>
    <property type="match status" value="1"/>
</dbReference>
<dbReference type="InterPro" id="IPR004182">
    <property type="entry name" value="GRAM"/>
</dbReference>
<dbReference type="Ensembl" id="ENSNBRT00000014955.1">
    <property type="protein sequence ID" value="ENSNBRP00000014562.1"/>
    <property type="gene ID" value="ENSNBRG00000011235.1"/>
</dbReference>
<dbReference type="CDD" id="cd13220">
    <property type="entry name" value="PH-GRAM_GRAMDC"/>
    <property type="match status" value="1"/>
</dbReference>
<evidence type="ECO:0000313" key="3">
    <source>
        <dbReference type="Proteomes" id="UP000261580"/>
    </source>
</evidence>
<dbReference type="PANTHER" id="PTHR46645:SF2">
    <property type="entry name" value="GRAM DOMAIN-CONTAINING PROTEIN 2B"/>
    <property type="match status" value="1"/>
</dbReference>
<dbReference type="AlphaFoldDB" id="A0A3Q4HCV2"/>
<feature type="domain" description="GRAM" evidence="1">
    <location>
        <begin position="22"/>
        <end position="89"/>
    </location>
</feature>
<dbReference type="InterPro" id="IPR052633">
    <property type="entry name" value="GRAM_domain_protein_2B"/>
</dbReference>
<reference evidence="2" key="2">
    <citation type="submission" date="2025-09" db="UniProtKB">
        <authorList>
            <consortium name="Ensembl"/>
        </authorList>
    </citation>
    <scope>IDENTIFICATION</scope>
</reference>
<dbReference type="Bgee" id="ENSNBRG00000011235">
    <property type="expression patterns" value="Expressed in testis and 5 other cell types or tissues"/>
</dbReference>
<dbReference type="Pfam" id="PF02893">
    <property type="entry name" value="GRAM"/>
    <property type="match status" value="1"/>
</dbReference>
<dbReference type="GO" id="GO:0005881">
    <property type="term" value="C:cytoplasmic microtubule"/>
    <property type="evidence" value="ECO:0007669"/>
    <property type="project" value="TreeGrafter"/>
</dbReference>
<protein>
    <recommendedName>
        <fullName evidence="1">GRAM domain-containing protein</fullName>
    </recommendedName>
</protein>
<dbReference type="Gene3D" id="2.30.29.30">
    <property type="entry name" value="Pleckstrin-homology domain (PH domain)/Phosphotyrosine-binding domain (PTB)"/>
    <property type="match status" value="1"/>
</dbReference>
<reference evidence="2" key="1">
    <citation type="submission" date="2025-08" db="UniProtKB">
        <authorList>
            <consortium name="Ensembl"/>
        </authorList>
    </citation>
    <scope>IDENTIFICATION</scope>
</reference>
<dbReference type="GeneTree" id="ENSGT00940000156980"/>
<dbReference type="OMA" id="GEHMYSE"/>
<dbReference type="Proteomes" id="UP000261580">
    <property type="component" value="Unassembled WGS sequence"/>
</dbReference>
<dbReference type="PANTHER" id="PTHR46645">
    <property type="entry name" value="GRAM DOMAIN-CONTAINING PROTEIN 2B-RELATED"/>
    <property type="match status" value="1"/>
</dbReference>
<name>A0A3Q4HCV2_NEOBR</name>
<keyword evidence="3" id="KW-1185">Reference proteome</keyword>
<dbReference type="InterPro" id="IPR011993">
    <property type="entry name" value="PH-like_dom_sf"/>
</dbReference>
<evidence type="ECO:0000313" key="2">
    <source>
        <dbReference type="Ensembl" id="ENSNBRP00000014562.1"/>
    </source>
</evidence>
<dbReference type="FunFam" id="2.30.29.30:FF:000086">
    <property type="entry name" value="GRAM domain-containing protein 2B isoform 2"/>
    <property type="match status" value="1"/>
</dbReference>
<dbReference type="STRING" id="32507.ENSNBRP00000014562"/>